<gene>
    <name evidence="16" type="primary">LOC112273523</name>
    <name evidence="15" type="ORF">PHYPA_024782</name>
</gene>
<dbReference type="PANTHER" id="PTHR11630">
    <property type="entry name" value="DNA REPLICATION LICENSING FACTOR MCM FAMILY MEMBER"/>
    <property type="match status" value="1"/>
</dbReference>
<dbReference type="Pfam" id="PF00493">
    <property type="entry name" value="MCM"/>
    <property type="match status" value="1"/>
</dbReference>
<dbReference type="GO" id="GO:0005634">
    <property type="term" value="C:nucleus"/>
    <property type="evidence" value="ECO:0000318"/>
    <property type="project" value="GO_Central"/>
</dbReference>
<dbReference type="OMA" id="NVYPQED"/>
<dbReference type="SMART" id="SM00350">
    <property type="entry name" value="MCM"/>
    <property type="match status" value="1"/>
</dbReference>
<comment type="subcellular location">
    <subcellularLocation>
        <location evidence="1 12">Nucleus</location>
    </subcellularLocation>
</comment>
<proteinExistence type="inferred from homology"/>
<dbReference type="SUPFAM" id="SSF50249">
    <property type="entry name" value="Nucleic acid-binding proteins"/>
    <property type="match status" value="1"/>
</dbReference>
<dbReference type="Gramene" id="Pp3c20_6190V3.2">
    <property type="protein sequence ID" value="Pp3c20_6190V3.2"/>
    <property type="gene ID" value="Pp3c20_6190"/>
</dbReference>
<dbReference type="GO" id="GO:0000347">
    <property type="term" value="C:THO complex"/>
    <property type="evidence" value="ECO:0007669"/>
    <property type="project" value="EnsemblPlants"/>
</dbReference>
<feature type="compositionally biased region" description="Acidic residues" evidence="13">
    <location>
        <begin position="742"/>
        <end position="751"/>
    </location>
</feature>
<keyword evidence="8 11" id="KW-0238">DNA-binding</keyword>
<dbReference type="PROSITE" id="PS50051">
    <property type="entry name" value="MCM_2"/>
    <property type="match status" value="1"/>
</dbReference>
<dbReference type="InterPro" id="IPR012340">
    <property type="entry name" value="NA-bd_OB-fold"/>
</dbReference>
<dbReference type="Pfam" id="PF14551">
    <property type="entry name" value="MCM_N"/>
    <property type="match status" value="1"/>
</dbReference>
<dbReference type="GO" id="GO:1902975">
    <property type="term" value="P:mitotic DNA replication initiation"/>
    <property type="evidence" value="ECO:0000318"/>
    <property type="project" value="GO_Central"/>
</dbReference>
<dbReference type="PANTHER" id="PTHR11630:SF46">
    <property type="entry name" value="DNA REPLICATION LICENSING FACTOR MCM3-RELATED"/>
    <property type="match status" value="1"/>
</dbReference>
<dbReference type="Gramene" id="Pp3c20_6190V3.1">
    <property type="protein sequence ID" value="Pp3c20_6190V3.1"/>
    <property type="gene ID" value="Pp3c20_6190"/>
</dbReference>
<evidence type="ECO:0000259" key="14">
    <source>
        <dbReference type="PROSITE" id="PS50051"/>
    </source>
</evidence>
<dbReference type="STRING" id="3218.A0A2K1IU91"/>
<comment type="subunit">
    <text evidence="12">Component of the MCM2-7 complex.</text>
</comment>
<dbReference type="CDD" id="cd17754">
    <property type="entry name" value="MCM3"/>
    <property type="match status" value="1"/>
</dbReference>
<dbReference type="GO" id="GO:0003678">
    <property type="term" value="F:DNA helicase activity"/>
    <property type="evidence" value="ECO:0007669"/>
    <property type="project" value="UniProtKB-EC"/>
</dbReference>
<organism evidence="15">
    <name type="scientific">Physcomitrium patens</name>
    <name type="common">Spreading-leaved earth moss</name>
    <name type="synonym">Physcomitrella patens</name>
    <dbReference type="NCBI Taxonomy" id="3218"/>
    <lineage>
        <taxon>Eukaryota</taxon>
        <taxon>Viridiplantae</taxon>
        <taxon>Streptophyta</taxon>
        <taxon>Embryophyta</taxon>
        <taxon>Bryophyta</taxon>
        <taxon>Bryophytina</taxon>
        <taxon>Bryopsida</taxon>
        <taxon>Funariidae</taxon>
        <taxon>Funariales</taxon>
        <taxon>Funariaceae</taxon>
        <taxon>Physcomitrium</taxon>
    </lineage>
</organism>
<dbReference type="Gene3D" id="3.40.50.300">
    <property type="entry name" value="P-loop containing nucleotide triphosphate hydrolases"/>
    <property type="match status" value="1"/>
</dbReference>
<keyword evidence="4 11" id="KW-0547">Nucleotide-binding</keyword>
<dbReference type="GO" id="GO:0003697">
    <property type="term" value="F:single-stranded DNA binding"/>
    <property type="evidence" value="ECO:0000318"/>
    <property type="project" value="GO_Central"/>
</dbReference>
<dbReference type="PRINTS" id="PR01657">
    <property type="entry name" value="MCMFAMILY"/>
</dbReference>
<evidence type="ECO:0000256" key="7">
    <source>
        <dbReference type="ARBA" id="ARBA00022840"/>
    </source>
</evidence>
<dbReference type="InterPro" id="IPR003593">
    <property type="entry name" value="AAA+_ATPase"/>
</dbReference>
<comment type="catalytic activity">
    <reaction evidence="10 12">
        <text>ATP + H2O = ADP + phosphate + H(+)</text>
        <dbReference type="Rhea" id="RHEA:13065"/>
        <dbReference type="ChEBI" id="CHEBI:15377"/>
        <dbReference type="ChEBI" id="CHEBI:15378"/>
        <dbReference type="ChEBI" id="CHEBI:30616"/>
        <dbReference type="ChEBI" id="CHEBI:43474"/>
        <dbReference type="ChEBI" id="CHEBI:456216"/>
        <dbReference type="EC" id="3.6.4.12"/>
    </reaction>
</comment>
<dbReference type="Proteomes" id="UP000006727">
    <property type="component" value="Chromosome 20"/>
</dbReference>
<evidence type="ECO:0000256" key="12">
    <source>
        <dbReference type="RuleBase" id="RU368061"/>
    </source>
</evidence>
<evidence type="ECO:0000256" key="8">
    <source>
        <dbReference type="ARBA" id="ARBA00023125"/>
    </source>
</evidence>
<evidence type="ECO:0000313" key="17">
    <source>
        <dbReference type="Proteomes" id="UP000006727"/>
    </source>
</evidence>
<dbReference type="EC" id="3.6.4.12" evidence="12"/>
<keyword evidence="5 12" id="KW-0378">Hydrolase</keyword>
<dbReference type="Pfam" id="PF17207">
    <property type="entry name" value="MCM_OB"/>
    <property type="match status" value="1"/>
</dbReference>
<evidence type="ECO:0000313" key="16">
    <source>
        <dbReference type="EnsemblPlants" id="Pp3c20_6190V3.1"/>
    </source>
</evidence>
<keyword evidence="9 12" id="KW-0539">Nucleus</keyword>
<dbReference type="Gene3D" id="2.20.28.10">
    <property type="match status" value="1"/>
</dbReference>
<dbReference type="AlphaFoldDB" id="A0A2K1IU91"/>
<dbReference type="Pfam" id="PF23191">
    <property type="entry name" value="WHD_MCM3_C"/>
    <property type="match status" value="1"/>
</dbReference>
<dbReference type="GO" id="GO:0042555">
    <property type="term" value="C:MCM complex"/>
    <property type="evidence" value="ECO:0000318"/>
    <property type="project" value="GO_Central"/>
</dbReference>
<dbReference type="EMBL" id="ABEU02000020">
    <property type="protein sequence ID" value="PNR32840.1"/>
    <property type="molecule type" value="Genomic_DNA"/>
</dbReference>
<dbReference type="RefSeq" id="XP_024358184.1">
    <property type="nucleotide sequence ID" value="XM_024502416.2"/>
</dbReference>
<name>A0A2K1IU91_PHYPA</name>
<evidence type="ECO:0000256" key="10">
    <source>
        <dbReference type="ARBA" id="ARBA00047995"/>
    </source>
</evidence>
<dbReference type="GO" id="GO:0016787">
    <property type="term" value="F:hydrolase activity"/>
    <property type="evidence" value="ECO:0007669"/>
    <property type="project" value="UniProtKB-KW"/>
</dbReference>
<evidence type="ECO:0000313" key="15">
    <source>
        <dbReference type="EMBL" id="PNR32840.1"/>
    </source>
</evidence>
<dbReference type="GeneID" id="112273523"/>
<reference evidence="15 17" key="2">
    <citation type="journal article" date="2018" name="Plant J.">
        <title>The Physcomitrella patens chromosome-scale assembly reveals moss genome structure and evolution.</title>
        <authorList>
            <person name="Lang D."/>
            <person name="Ullrich K.K."/>
            <person name="Murat F."/>
            <person name="Fuchs J."/>
            <person name="Jenkins J."/>
            <person name="Haas F.B."/>
            <person name="Piednoel M."/>
            <person name="Gundlach H."/>
            <person name="Van Bel M."/>
            <person name="Meyberg R."/>
            <person name="Vives C."/>
            <person name="Morata J."/>
            <person name="Symeonidi A."/>
            <person name="Hiss M."/>
            <person name="Muchero W."/>
            <person name="Kamisugi Y."/>
            <person name="Saleh O."/>
            <person name="Blanc G."/>
            <person name="Decker E.L."/>
            <person name="van Gessel N."/>
            <person name="Grimwood J."/>
            <person name="Hayes R.D."/>
            <person name="Graham S.W."/>
            <person name="Gunter L.E."/>
            <person name="McDaniel S.F."/>
            <person name="Hoernstein S.N.W."/>
            <person name="Larsson A."/>
            <person name="Li F.W."/>
            <person name="Perroud P.F."/>
            <person name="Phillips J."/>
            <person name="Ranjan P."/>
            <person name="Rokshar D.S."/>
            <person name="Rothfels C.J."/>
            <person name="Schneider L."/>
            <person name="Shu S."/>
            <person name="Stevenson D.W."/>
            <person name="Thummler F."/>
            <person name="Tillich M."/>
            <person name="Villarreal Aguilar J.C."/>
            <person name="Widiez T."/>
            <person name="Wong G.K."/>
            <person name="Wymore A."/>
            <person name="Zhang Y."/>
            <person name="Zimmer A.D."/>
            <person name="Quatrano R.S."/>
            <person name="Mayer K.F.X."/>
            <person name="Goodstein D."/>
            <person name="Casacuberta J.M."/>
            <person name="Vandepoele K."/>
            <person name="Reski R."/>
            <person name="Cuming A.C."/>
            <person name="Tuskan G.A."/>
            <person name="Maumus F."/>
            <person name="Salse J."/>
            <person name="Schmutz J."/>
            <person name="Rensing S.A."/>
        </authorList>
    </citation>
    <scope>NUCLEOTIDE SEQUENCE [LARGE SCALE GENOMIC DNA]</scope>
    <source>
        <strain evidence="16 17">cv. Gransden 2004</strain>
    </source>
</reference>
<dbReference type="InterPro" id="IPR027417">
    <property type="entry name" value="P-loop_NTPase"/>
</dbReference>
<feature type="domain" description="MCM C-terminal AAA(+) ATPase" evidence="14">
    <location>
        <begin position="290"/>
        <end position="496"/>
    </location>
</feature>
<evidence type="ECO:0000256" key="2">
    <source>
        <dbReference type="ARBA" id="ARBA00008010"/>
    </source>
</evidence>
<dbReference type="FunFam" id="2.20.28.10:FF:000008">
    <property type="entry name" value="DNA helicase"/>
    <property type="match status" value="1"/>
</dbReference>
<dbReference type="InterPro" id="IPR001208">
    <property type="entry name" value="MCM_dom"/>
</dbReference>
<dbReference type="InterPro" id="IPR041562">
    <property type="entry name" value="MCM_lid"/>
</dbReference>
<keyword evidence="7 11" id="KW-0067">ATP-binding</keyword>
<dbReference type="InterPro" id="IPR018525">
    <property type="entry name" value="MCM_CS"/>
</dbReference>
<reference evidence="15 17" key="1">
    <citation type="journal article" date="2008" name="Science">
        <title>The Physcomitrella genome reveals evolutionary insights into the conquest of land by plants.</title>
        <authorList>
            <person name="Rensing S."/>
            <person name="Lang D."/>
            <person name="Zimmer A."/>
            <person name="Terry A."/>
            <person name="Salamov A."/>
            <person name="Shapiro H."/>
            <person name="Nishiyama T."/>
            <person name="Perroud P.-F."/>
            <person name="Lindquist E."/>
            <person name="Kamisugi Y."/>
            <person name="Tanahashi T."/>
            <person name="Sakakibara K."/>
            <person name="Fujita T."/>
            <person name="Oishi K."/>
            <person name="Shin-I T."/>
            <person name="Kuroki Y."/>
            <person name="Toyoda A."/>
            <person name="Suzuki Y."/>
            <person name="Hashimoto A."/>
            <person name="Yamaguchi K."/>
            <person name="Sugano A."/>
            <person name="Kohara Y."/>
            <person name="Fujiyama A."/>
            <person name="Anterola A."/>
            <person name="Aoki S."/>
            <person name="Ashton N."/>
            <person name="Barbazuk W.B."/>
            <person name="Barker E."/>
            <person name="Bennetzen J."/>
            <person name="Bezanilla M."/>
            <person name="Blankenship R."/>
            <person name="Cho S.H."/>
            <person name="Dutcher S."/>
            <person name="Estelle M."/>
            <person name="Fawcett J.A."/>
            <person name="Gundlach H."/>
            <person name="Hanada K."/>
            <person name="Heyl A."/>
            <person name="Hicks K.A."/>
            <person name="Hugh J."/>
            <person name="Lohr M."/>
            <person name="Mayer K."/>
            <person name="Melkozernov A."/>
            <person name="Murata T."/>
            <person name="Nelson D."/>
            <person name="Pils B."/>
            <person name="Prigge M."/>
            <person name="Reiss B."/>
            <person name="Renner T."/>
            <person name="Rombauts S."/>
            <person name="Rushton P."/>
            <person name="Sanderfoot A."/>
            <person name="Schween G."/>
            <person name="Shiu S.-H."/>
            <person name="Stueber K."/>
            <person name="Theodoulou F.L."/>
            <person name="Tu H."/>
            <person name="Van de Peer Y."/>
            <person name="Verrier P.J."/>
            <person name="Waters E."/>
            <person name="Wood A."/>
            <person name="Yang L."/>
            <person name="Cove D."/>
            <person name="Cuming A."/>
            <person name="Hasebe M."/>
            <person name="Lucas S."/>
            <person name="Mishler D.B."/>
            <person name="Reski R."/>
            <person name="Grigoriev I."/>
            <person name="Quatrano R.S."/>
            <person name="Boore J.L."/>
        </authorList>
    </citation>
    <scope>NUCLEOTIDE SEQUENCE [LARGE SCALE GENOMIC DNA]</scope>
    <source>
        <strain evidence="16 17">cv. Gransden 2004</strain>
    </source>
</reference>
<dbReference type="PRINTS" id="PR01659">
    <property type="entry name" value="MCMPROTEIN3"/>
</dbReference>
<sequence length="829" mass="92386">MDMNTESSAAYKRTFLDFLDPDMGQGVYMEKIRNMFNTSRKRLLVDLTDLRNFDPDLTRRLLQRPGEMMQPFTEALDQAARNANPKYLSEEEEVLLGFEGPFGFHRLTPRELLSPFLSTMVSVEGIVTKCSLVRPKVVKSVHFCPTTGEFLNREYRDITSASGLPTGSVYPTRDDQGNLLVTEFGLCKFRDHQTIAIQEMPENSAPGQLPRSIDVIAEDDLVDVCKPGDRVAIVGIFKAIPGANKGSMNGVFRTVLIANNICQLNKEISAPIFTGEDLSNIKKIGKRQDTFDLLAESLAPSIYGHSWIKKAVVLQLLGGMEKNLKNGTHIRGDVNMMMVGDPSVAKSQLLRAIMNIAPLAISTTGRGSSGVGLTAAVTSDQETGERRLEAGAMVLADRGIVCIDEFDKMSDLDRVSIHEVMEQQTVTIAKAGIHASLNARCSVVAAANPIFGSYDRSLTPTKNIGLPDSLLSRFDLLFIVLDQMDPDIDRQISEHVLRMHRYRSAGEDTGMPRGADTRDEDEEAEHATAVFVKYNRLLHGEKKVTRHTKRDKLTTKFLKKYIHYAKSRIMPVLTEEASEQIAQTYAEMRNNGSDKGVGGGTLPVTARTLETIIRLSAAHAKLKLRNQVTKADVDAALGVMNFAIYHKELTDMDEREAERDREREQEAQKKRSAENSGVETHDNADNEEDLSTDNRRTPRKRQRNTRSQGTPKKGGDVEMEDAEFISTDERLGTAASTRQDDGLDSEAFDSEEQTKPLIEVSPQRELQFQNMFSQHTMTNRLEFVQLSELASIVNANNPRPFSAGEIECVLQKMQAANRVMVAEDKVHLI</sequence>
<feature type="region of interest" description="Disordered" evidence="13">
    <location>
        <begin position="652"/>
        <end position="754"/>
    </location>
</feature>
<dbReference type="PaxDb" id="3218-PP1S9_156V6.1"/>
<evidence type="ECO:0000256" key="13">
    <source>
        <dbReference type="SAM" id="MobiDB-lite"/>
    </source>
</evidence>
<dbReference type="SUPFAM" id="SSF52540">
    <property type="entry name" value="P-loop containing nucleoside triphosphate hydrolases"/>
    <property type="match status" value="1"/>
</dbReference>
<dbReference type="GO" id="GO:0000727">
    <property type="term" value="P:double-strand break repair via break-induced replication"/>
    <property type="evidence" value="ECO:0000318"/>
    <property type="project" value="GO_Central"/>
</dbReference>
<dbReference type="InterPro" id="IPR033762">
    <property type="entry name" value="MCM_OB"/>
</dbReference>
<comment type="function">
    <text evidence="12">Acts as component of the MCM2-7 complex (MCM complex) which is the replicative helicase essential for 'once per cell cycle' DNA replication initiation and elongation in eukaryotic cells. The active ATPase sites in the MCM2-7 ring are formed through the interaction surfaces of two neighboring subunits such that a critical structure of a conserved arginine finger motif is provided in trans relative to the ATP-binding site of the Walker A box of the adjacent subunit. The six ATPase active sites, however, are likely to contribute differentially to the complex helicase activity.</text>
</comment>
<evidence type="ECO:0000256" key="9">
    <source>
        <dbReference type="ARBA" id="ARBA00023242"/>
    </source>
</evidence>
<evidence type="ECO:0000256" key="1">
    <source>
        <dbReference type="ARBA" id="ARBA00004123"/>
    </source>
</evidence>
<feature type="compositionally biased region" description="Basic and acidic residues" evidence="13">
    <location>
        <begin position="652"/>
        <end position="684"/>
    </location>
</feature>
<dbReference type="EnsemblPlants" id="Pp3c20_6190V3.2">
    <property type="protein sequence ID" value="Pp3c20_6190V3.2"/>
    <property type="gene ID" value="Pp3c20_6190"/>
</dbReference>
<protein>
    <recommendedName>
        <fullName evidence="12">DNA replication licensing factor MCM3</fullName>
        <ecNumber evidence="12">3.6.4.12</ecNumber>
    </recommendedName>
</protein>
<keyword evidence="6 12" id="KW-0347">Helicase</keyword>
<comment type="similarity">
    <text evidence="2 11">Belongs to the MCM family.</text>
</comment>
<dbReference type="SMART" id="SM00382">
    <property type="entry name" value="AAA"/>
    <property type="match status" value="1"/>
</dbReference>
<dbReference type="Gene3D" id="3.30.1640.10">
    <property type="entry name" value="mini-chromosome maintenance (MCM) complex, chain A, domain 1"/>
    <property type="match status" value="1"/>
</dbReference>
<evidence type="ECO:0000256" key="3">
    <source>
        <dbReference type="ARBA" id="ARBA00022705"/>
    </source>
</evidence>
<dbReference type="InterPro" id="IPR056575">
    <property type="entry name" value="WH_MCM3_C"/>
</dbReference>
<dbReference type="InterPro" id="IPR031327">
    <property type="entry name" value="MCM"/>
</dbReference>
<dbReference type="EnsemblPlants" id="Pp3c20_6190V3.1">
    <property type="protein sequence ID" value="Pp3c20_6190V3.1"/>
    <property type="gene ID" value="Pp3c20_6190"/>
</dbReference>
<keyword evidence="3 12" id="KW-0235">DNA replication</keyword>
<accession>A0A2K1IU91</accession>
<dbReference type="GO" id="GO:0005524">
    <property type="term" value="F:ATP binding"/>
    <property type="evidence" value="ECO:0007669"/>
    <property type="project" value="UniProtKB-UniRule"/>
</dbReference>
<dbReference type="InterPro" id="IPR027925">
    <property type="entry name" value="MCM_N"/>
</dbReference>
<dbReference type="GO" id="GO:0000785">
    <property type="term" value="C:chromatin"/>
    <property type="evidence" value="ECO:0007669"/>
    <property type="project" value="EnsemblPlants"/>
</dbReference>
<dbReference type="GO" id="GO:0006271">
    <property type="term" value="P:DNA strand elongation involved in DNA replication"/>
    <property type="evidence" value="ECO:0000318"/>
    <property type="project" value="GO_Central"/>
</dbReference>
<dbReference type="Gene3D" id="2.40.50.140">
    <property type="entry name" value="Nucleic acid-binding proteins"/>
    <property type="match status" value="1"/>
</dbReference>
<reference evidence="16" key="3">
    <citation type="submission" date="2020-12" db="UniProtKB">
        <authorList>
            <consortium name="EnsemblPlants"/>
        </authorList>
    </citation>
    <scope>IDENTIFICATION</scope>
</reference>
<evidence type="ECO:0000256" key="5">
    <source>
        <dbReference type="ARBA" id="ARBA00022801"/>
    </source>
</evidence>
<dbReference type="OrthoDB" id="1882346at2759"/>
<dbReference type="Pfam" id="PF17855">
    <property type="entry name" value="MCM_lid"/>
    <property type="match status" value="1"/>
</dbReference>
<evidence type="ECO:0000256" key="4">
    <source>
        <dbReference type="ARBA" id="ARBA00022741"/>
    </source>
</evidence>
<dbReference type="InterPro" id="IPR008046">
    <property type="entry name" value="Mcm3"/>
</dbReference>
<keyword evidence="17" id="KW-1185">Reference proteome</keyword>
<dbReference type="PROSITE" id="PS00847">
    <property type="entry name" value="MCM_1"/>
    <property type="match status" value="1"/>
</dbReference>
<evidence type="ECO:0000256" key="6">
    <source>
        <dbReference type="ARBA" id="ARBA00022806"/>
    </source>
</evidence>
<evidence type="ECO:0000256" key="11">
    <source>
        <dbReference type="RuleBase" id="RU004070"/>
    </source>
</evidence>